<protein>
    <submittedName>
        <fullName evidence="2">Uncharacterized protein</fullName>
    </submittedName>
</protein>
<dbReference type="STRING" id="414048.SAMN04489864_108125"/>
<gene>
    <name evidence="2" type="ORF">SAMN04489864_108125</name>
</gene>
<feature type="transmembrane region" description="Helical" evidence="1">
    <location>
        <begin position="34"/>
        <end position="56"/>
    </location>
</feature>
<sequence>MFYLIILFVQQNKNKLEPHSIKTKTKIEKTMKKLSNISPFILLLVPVFVMMVLAFATATTNISQNEVAALKSAPSATGSIIKATTAIIK</sequence>
<dbReference type="Proteomes" id="UP000199666">
    <property type="component" value="Unassembled WGS sequence"/>
</dbReference>
<keyword evidence="1" id="KW-0472">Membrane</keyword>
<keyword evidence="1" id="KW-1133">Transmembrane helix</keyword>
<dbReference type="EMBL" id="FOPP01000008">
    <property type="protein sequence ID" value="SFH29820.1"/>
    <property type="molecule type" value="Genomic_DNA"/>
</dbReference>
<organism evidence="2 3">
    <name type="scientific">Pedobacter insulae</name>
    <dbReference type="NCBI Taxonomy" id="414048"/>
    <lineage>
        <taxon>Bacteria</taxon>
        <taxon>Pseudomonadati</taxon>
        <taxon>Bacteroidota</taxon>
        <taxon>Sphingobacteriia</taxon>
        <taxon>Sphingobacteriales</taxon>
        <taxon>Sphingobacteriaceae</taxon>
        <taxon>Pedobacter</taxon>
    </lineage>
</organism>
<keyword evidence="3" id="KW-1185">Reference proteome</keyword>
<name>A0A1I2YWH0_9SPHI</name>
<accession>A0A1I2YWH0</accession>
<evidence type="ECO:0000313" key="2">
    <source>
        <dbReference type="EMBL" id="SFH29820.1"/>
    </source>
</evidence>
<proteinExistence type="predicted"/>
<evidence type="ECO:0000256" key="1">
    <source>
        <dbReference type="SAM" id="Phobius"/>
    </source>
</evidence>
<dbReference type="AlphaFoldDB" id="A0A1I2YWH0"/>
<reference evidence="2 3" key="1">
    <citation type="submission" date="2016-10" db="EMBL/GenBank/DDBJ databases">
        <authorList>
            <person name="de Groot N.N."/>
        </authorList>
    </citation>
    <scope>NUCLEOTIDE SEQUENCE [LARGE SCALE GENOMIC DNA]</scope>
    <source>
        <strain evidence="2 3">DSM 18684</strain>
    </source>
</reference>
<keyword evidence="1" id="KW-0812">Transmembrane</keyword>
<evidence type="ECO:0000313" key="3">
    <source>
        <dbReference type="Proteomes" id="UP000199666"/>
    </source>
</evidence>